<sequence>MIESRRAGQVRQTALSLAAEQIGGRVVILTGSTAGSRQIARFVADAGATPREIPLADLPTETRSRFAAMESALHHPTGEVVDRIDGADPTGSGLVYAGSFTAVSTLAGRKVIGARTPAVLAVERKDIQQSLLDLPGRIVPIDDFQPAGPAMVVQGIPADGVAMATSHTYLMPPHSEAHPRQDTVLATLRRDCRQLRIAPFHPGIPCTFYGFVTGSDVIDFGPVEALVFWDPQTWRLVAPGIVRPLPLQNADAVNARIQVHDVATRLRERAGYVGAFGVDGVLTTDGYVIHEINPRVCAGFSLLNRLAPDDAPLSAVDLTLRESPEAATQALTAPLSRLAAEVSRDQTPTYRLWDDPAPLGDDELRRMDRRQLAAFLTESAGVGRIALRTLQDHASWR</sequence>
<dbReference type="SUPFAM" id="SSF56059">
    <property type="entry name" value="Glutathione synthetase ATP-binding domain-like"/>
    <property type="match status" value="1"/>
</dbReference>
<evidence type="ECO:0008006" key="3">
    <source>
        <dbReference type="Google" id="ProtNLM"/>
    </source>
</evidence>
<accession>A0A1M7S2S3</accession>
<name>A0A1M7S2S3_9ACTN</name>
<protein>
    <recommendedName>
        <fullName evidence="3">ATP-grasp domain-containing protein</fullName>
    </recommendedName>
</protein>
<evidence type="ECO:0000313" key="1">
    <source>
        <dbReference type="EMBL" id="SHN52726.1"/>
    </source>
</evidence>
<gene>
    <name evidence="1" type="ORF">SAMN05660350_00420</name>
</gene>
<proteinExistence type="predicted"/>
<organism evidence="1 2">
    <name type="scientific">Geodermatophilus obscurus</name>
    <dbReference type="NCBI Taxonomy" id="1861"/>
    <lineage>
        <taxon>Bacteria</taxon>
        <taxon>Bacillati</taxon>
        <taxon>Actinomycetota</taxon>
        <taxon>Actinomycetes</taxon>
        <taxon>Geodermatophilales</taxon>
        <taxon>Geodermatophilaceae</taxon>
        <taxon>Geodermatophilus</taxon>
    </lineage>
</organism>
<dbReference type="OrthoDB" id="3325712at2"/>
<reference evidence="1 2" key="1">
    <citation type="submission" date="2016-12" db="EMBL/GenBank/DDBJ databases">
        <authorList>
            <person name="Song W.-J."/>
            <person name="Kurnit D.M."/>
        </authorList>
    </citation>
    <scope>NUCLEOTIDE SEQUENCE [LARGE SCALE GENOMIC DNA]</scope>
    <source>
        <strain evidence="1 2">DSM 43162</strain>
    </source>
</reference>
<dbReference type="Proteomes" id="UP000184428">
    <property type="component" value="Unassembled WGS sequence"/>
</dbReference>
<dbReference type="RefSeq" id="WP_072912276.1">
    <property type="nucleotide sequence ID" value="NZ_FRDM01000001.1"/>
</dbReference>
<dbReference type="EMBL" id="FRDM01000001">
    <property type="protein sequence ID" value="SHN52726.1"/>
    <property type="molecule type" value="Genomic_DNA"/>
</dbReference>
<evidence type="ECO:0000313" key="2">
    <source>
        <dbReference type="Proteomes" id="UP000184428"/>
    </source>
</evidence>
<dbReference type="AlphaFoldDB" id="A0A1M7S2S3"/>
<dbReference type="Gene3D" id="3.30.470.20">
    <property type="entry name" value="ATP-grasp fold, B domain"/>
    <property type="match status" value="1"/>
</dbReference>